<reference evidence="2 3" key="1">
    <citation type="submission" date="2020-08" db="EMBL/GenBank/DDBJ databases">
        <title>Genomic Encyclopedia of Type Strains, Phase IV (KMG-IV): sequencing the most valuable type-strain genomes for metagenomic binning, comparative biology and taxonomic classification.</title>
        <authorList>
            <person name="Goeker M."/>
        </authorList>
    </citation>
    <scope>NUCLEOTIDE SEQUENCE [LARGE SCALE GENOMIC DNA]</scope>
    <source>
        <strain evidence="2 3">DSM 29007</strain>
    </source>
</reference>
<keyword evidence="1" id="KW-0732">Signal</keyword>
<name>A0A841H0S1_9BACT</name>
<gene>
    <name evidence="2" type="ORF">HNQ61_003310</name>
</gene>
<evidence type="ECO:0000313" key="3">
    <source>
        <dbReference type="Proteomes" id="UP000582837"/>
    </source>
</evidence>
<sequence length="185" mass="19125">MQKMTRLLVAAALALPSALAAQTTPAAPPAQAAPAPQVEIAQIQARLEHLQQTALQDSTILAAGEALNRDLLAAAATVDSTATRRLARAETLGTEMQAAQQAGDTVRLAALTSEAEAMAVYFDQLTPRVMALPEVRTKQQAYVNQLIATMTRLDPQVPALLARLETLRGGPAGGAAPSAAPGSGN</sequence>
<organism evidence="2 3">
    <name type="scientific">Longimicrobium terrae</name>
    <dbReference type="NCBI Taxonomy" id="1639882"/>
    <lineage>
        <taxon>Bacteria</taxon>
        <taxon>Pseudomonadati</taxon>
        <taxon>Gemmatimonadota</taxon>
        <taxon>Longimicrobiia</taxon>
        <taxon>Longimicrobiales</taxon>
        <taxon>Longimicrobiaceae</taxon>
        <taxon>Longimicrobium</taxon>
    </lineage>
</organism>
<protein>
    <recommendedName>
        <fullName evidence="4">DUF4142 domain-containing protein</fullName>
    </recommendedName>
</protein>
<dbReference type="RefSeq" id="WP_170032311.1">
    <property type="nucleotide sequence ID" value="NZ_JABDTL010000001.1"/>
</dbReference>
<evidence type="ECO:0008006" key="4">
    <source>
        <dbReference type="Google" id="ProtNLM"/>
    </source>
</evidence>
<feature type="chain" id="PRO_5032837834" description="DUF4142 domain-containing protein" evidence="1">
    <location>
        <begin position="21"/>
        <end position="185"/>
    </location>
</feature>
<accession>A0A841H0S1</accession>
<proteinExistence type="predicted"/>
<evidence type="ECO:0000313" key="2">
    <source>
        <dbReference type="EMBL" id="MBB6071671.1"/>
    </source>
</evidence>
<comment type="caution">
    <text evidence="2">The sequence shown here is derived from an EMBL/GenBank/DDBJ whole genome shotgun (WGS) entry which is preliminary data.</text>
</comment>
<dbReference type="AlphaFoldDB" id="A0A841H0S1"/>
<dbReference type="Proteomes" id="UP000582837">
    <property type="component" value="Unassembled WGS sequence"/>
</dbReference>
<evidence type="ECO:0000256" key="1">
    <source>
        <dbReference type="SAM" id="SignalP"/>
    </source>
</evidence>
<feature type="signal peptide" evidence="1">
    <location>
        <begin position="1"/>
        <end position="20"/>
    </location>
</feature>
<dbReference type="EMBL" id="JACHIA010000010">
    <property type="protein sequence ID" value="MBB6071671.1"/>
    <property type="molecule type" value="Genomic_DNA"/>
</dbReference>
<keyword evidence="3" id="KW-1185">Reference proteome</keyword>